<feature type="binding site" evidence="5">
    <location>
        <position position="139"/>
    </location>
    <ligand>
        <name>substrate</name>
    </ligand>
</feature>
<proteinExistence type="inferred from homology"/>
<feature type="binding site" evidence="5">
    <location>
        <position position="41"/>
    </location>
    <ligand>
        <name>substrate</name>
    </ligand>
</feature>
<dbReference type="STRING" id="74969.FAD_1070"/>
<dbReference type="InterPro" id="IPR036649">
    <property type="entry name" value="Pyrophosphatase_sf"/>
</dbReference>
<keyword evidence="5" id="KW-0963">Cytoplasm</keyword>
<dbReference type="InterPro" id="IPR008162">
    <property type="entry name" value="Pyrophosphatase"/>
</dbReference>
<dbReference type="Pfam" id="PF00719">
    <property type="entry name" value="Pyrophosphatase"/>
    <property type="match status" value="1"/>
</dbReference>
<dbReference type="GO" id="GO:0006796">
    <property type="term" value="P:phosphate-containing compound metabolic process"/>
    <property type="evidence" value="ECO:0007669"/>
    <property type="project" value="InterPro"/>
</dbReference>
<comment type="subunit">
    <text evidence="5">Homohexamer.</text>
</comment>
<keyword evidence="2 5" id="KW-0479">Metal-binding</keyword>
<evidence type="ECO:0000256" key="4">
    <source>
        <dbReference type="ARBA" id="ARBA00022842"/>
    </source>
</evidence>
<keyword evidence="7" id="KW-1185">Reference proteome</keyword>
<feature type="binding site" evidence="5">
    <location>
        <position position="63"/>
    </location>
    <ligand>
        <name>Mg(2+)</name>
        <dbReference type="ChEBI" id="CHEBI:18420"/>
        <label>1</label>
    </ligand>
</feature>
<dbReference type="CDD" id="cd00412">
    <property type="entry name" value="pyrophosphatase"/>
    <property type="match status" value="1"/>
</dbReference>
<dbReference type="OrthoDB" id="134160at2157"/>
<dbReference type="Gene3D" id="3.90.80.10">
    <property type="entry name" value="Inorganic pyrophosphatase"/>
    <property type="match status" value="1"/>
</dbReference>
<dbReference type="GO" id="GO:0005737">
    <property type="term" value="C:cytoplasm"/>
    <property type="evidence" value="ECO:0007669"/>
    <property type="project" value="UniProtKB-SubCell"/>
</dbReference>
<evidence type="ECO:0000256" key="5">
    <source>
        <dbReference type="HAMAP-Rule" id="MF_00209"/>
    </source>
</evidence>
<comment type="subcellular location">
    <subcellularLocation>
        <location evidence="5">Cytoplasm</location>
    </subcellularLocation>
</comment>
<dbReference type="KEGG" id="fai:FAD_1070"/>
<dbReference type="GO" id="GO:0000287">
    <property type="term" value="F:magnesium ion binding"/>
    <property type="evidence" value="ECO:0007669"/>
    <property type="project" value="UniProtKB-UniRule"/>
</dbReference>
<dbReference type="EC" id="3.6.1.1" evidence="5"/>
<dbReference type="Proteomes" id="UP000192050">
    <property type="component" value="Chromosome"/>
</dbReference>
<keyword evidence="3 5" id="KW-0378">Hydrolase</keyword>
<comment type="catalytic activity">
    <reaction evidence="5">
        <text>diphosphate + H2O = 2 phosphate + H(+)</text>
        <dbReference type="Rhea" id="RHEA:24576"/>
        <dbReference type="ChEBI" id="CHEBI:15377"/>
        <dbReference type="ChEBI" id="CHEBI:15378"/>
        <dbReference type="ChEBI" id="CHEBI:33019"/>
        <dbReference type="ChEBI" id="CHEBI:43474"/>
        <dbReference type="EC" id="3.6.1.1"/>
    </reaction>
</comment>
<reference evidence="6 7" key="1">
    <citation type="submission" date="2011-10" db="EMBL/GenBank/DDBJ databases">
        <title>Metabolic and evolutionary patterns in the extreme acidophile Ferroplasma acidiphilum.</title>
        <authorList>
            <person name="Golyshina O.V."/>
            <person name="Kozyavkin S.A."/>
            <person name="Tatusov R.L."/>
            <person name="Slesarev A.I."/>
            <person name="Golyshin P.N."/>
        </authorList>
    </citation>
    <scope>NUCLEOTIDE SEQUENCE [LARGE SCALE GENOMIC DNA]</scope>
    <source>
        <strain evidence="7">Y</strain>
    </source>
</reference>
<dbReference type="GeneID" id="84217670"/>
<comment type="similarity">
    <text evidence="5">Belongs to the PPase family.</text>
</comment>
<feature type="binding site" evidence="5">
    <location>
        <position position="68"/>
    </location>
    <ligand>
        <name>Mg(2+)</name>
        <dbReference type="ChEBI" id="CHEBI:18420"/>
        <label>1</label>
    </ligand>
</feature>
<feature type="binding site" evidence="5">
    <location>
        <position position="53"/>
    </location>
    <ligand>
        <name>substrate</name>
    </ligand>
</feature>
<evidence type="ECO:0000313" key="7">
    <source>
        <dbReference type="Proteomes" id="UP000192050"/>
    </source>
</evidence>
<dbReference type="GO" id="GO:0004427">
    <property type="term" value="F:inorganic diphosphate phosphatase activity"/>
    <property type="evidence" value="ECO:0007669"/>
    <property type="project" value="UniProtKB-UniRule"/>
</dbReference>
<sequence length="168" mass="19207">MKFNVQTENFPESFYVFIEIPQGGNTKLEYKFDVENIVLDRILFTSMVYPTNYGFVLNTKAKDEDPLDVLVISSVPIPSGTIVKCRAIGIAEMSDEEGSDNKVIAVPLDKVDPMSKEYTDIKDVPDAVKDKIKHFFQHYKELEKGKFMTFHDFKGKDEAIKQIKESLL</sequence>
<feature type="binding site" evidence="5">
    <location>
        <position position="27"/>
    </location>
    <ligand>
        <name>substrate</name>
    </ligand>
</feature>
<accession>A0A1V0N4B6</accession>
<feature type="binding site" evidence="5">
    <location>
        <position position="68"/>
    </location>
    <ligand>
        <name>Mg(2+)</name>
        <dbReference type="ChEBI" id="CHEBI:18420"/>
        <label>2</label>
    </ligand>
</feature>
<evidence type="ECO:0000256" key="1">
    <source>
        <dbReference type="ARBA" id="ARBA00001946"/>
    </source>
</evidence>
<evidence type="ECO:0000256" key="3">
    <source>
        <dbReference type="ARBA" id="ARBA00022801"/>
    </source>
</evidence>
<evidence type="ECO:0000313" key="6">
    <source>
        <dbReference type="EMBL" id="ARD84951.1"/>
    </source>
</evidence>
<dbReference type="AlphaFoldDB" id="A0A1V0N4B6"/>
<dbReference type="HAMAP" id="MF_00209">
    <property type="entry name" value="Inorganic_PPase"/>
    <property type="match status" value="1"/>
</dbReference>
<dbReference type="SUPFAM" id="SSF50324">
    <property type="entry name" value="Inorganic pyrophosphatase"/>
    <property type="match status" value="1"/>
</dbReference>
<dbReference type="EMBL" id="CP015363">
    <property type="protein sequence ID" value="ARD84951.1"/>
    <property type="molecule type" value="Genomic_DNA"/>
</dbReference>
<protein>
    <recommendedName>
        <fullName evidence="5">Inorganic pyrophosphatase</fullName>
        <ecNumber evidence="5">3.6.1.1</ecNumber>
    </recommendedName>
    <alternativeName>
        <fullName evidence="5">Pyrophosphate phospho-hydrolase</fullName>
        <shortName evidence="5">PPase</shortName>
    </alternativeName>
</protein>
<organism evidence="6 7">
    <name type="scientific">Ferroplasma acidiphilum</name>
    <dbReference type="NCBI Taxonomy" id="74969"/>
    <lineage>
        <taxon>Archaea</taxon>
        <taxon>Methanobacteriati</taxon>
        <taxon>Thermoplasmatota</taxon>
        <taxon>Thermoplasmata</taxon>
        <taxon>Thermoplasmatales</taxon>
        <taxon>Ferroplasmaceae</taxon>
        <taxon>Ferroplasma</taxon>
    </lineage>
</organism>
<keyword evidence="4 5" id="KW-0460">Magnesium</keyword>
<dbReference type="RefSeq" id="WP_081142443.1">
    <property type="nucleotide sequence ID" value="NZ_CP015363.1"/>
</dbReference>
<feature type="binding site" evidence="5">
    <location>
        <position position="100"/>
    </location>
    <ligand>
        <name>Mg(2+)</name>
        <dbReference type="ChEBI" id="CHEBI:18420"/>
        <label>1</label>
    </ligand>
</feature>
<gene>
    <name evidence="5" type="primary">ppa</name>
    <name evidence="6" type="ORF">FAD_1070</name>
</gene>
<comment type="cofactor">
    <cofactor evidence="1 5">
        <name>Mg(2+)</name>
        <dbReference type="ChEBI" id="CHEBI:18420"/>
    </cofactor>
</comment>
<dbReference type="PANTHER" id="PTHR10286">
    <property type="entry name" value="INORGANIC PYROPHOSPHATASE"/>
    <property type="match status" value="1"/>
</dbReference>
<name>A0A1V0N4B6_9ARCH</name>
<comment type="function">
    <text evidence="5">Catalyzes the hydrolysis of inorganic pyrophosphate (PPi) forming two phosphate ions.</text>
</comment>
<evidence type="ECO:0000256" key="2">
    <source>
        <dbReference type="ARBA" id="ARBA00022723"/>
    </source>
</evidence>